<evidence type="ECO:0000259" key="1">
    <source>
        <dbReference type="Pfam" id="PF13619"/>
    </source>
</evidence>
<dbReference type="Proteomes" id="UP000217083">
    <property type="component" value="Unassembled WGS sequence"/>
</dbReference>
<gene>
    <name evidence="2" type="ORF">CIB95_05390</name>
</gene>
<organism evidence="2 3">
    <name type="scientific">Lottiidibacillus patelloidae</name>
    <dbReference type="NCBI Taxonomy" id="2670334"/>
    <lineage>
        <taxon>Bacteria</taxon>
        <taxon>Bacillati</taxon>
        <taxon>Bacillota</taxon>
        <taxon>Bacilli</taxon>
        <taxon>Bacillales</taxon>
        <taxon>Bacillaceae</taxon>
        <taxon>Lottiidibacillus</taxon>
    </lineage>
</organism>
<evidence type="ECO:0000313" key="2">
    <source>
        <dbReference type="EMBL" id="OZM57799.1"/>
    </source>
</evidence>
<reference evidence="2 3" key="2">
    <citation type="submission" date="2017-09" db="EMBL/GenBank/DDBJ databases">
        <title>Bacillus patelloidae sp. nov., isolated from the intestinal tract of a marine limpet.</title>
        <authorList>
            <person name="Liu R."/>
            <person name="Dong C."/>
            <person name="Shao Z."/>
        </authorList>
    </citation>
    <scope>NUCLEOTIDE SEQUENCE [LARGE SCALE GENOMIC DNA]</scope>
    <source>
        <strain evidence="2 3">SA5d-4</strain>
    </source>
</reference>
<accession>A0A263BVQ0</accession>
<sequence>MKFTTFNRVLWNLKQFDTIGYDKTTKTLIVKFFSGEEKKFTNISEETIFEFIIAPQKEQFFYDKINSKVLN</sequence>
<comment type="caution">
    <text evidence="2">The sequence shown here is derived from an EMBL/GenBank/DDBJ whole genome shotgun (WGS) entry which is preliminary data.</text>
</comment>
<dbReference type="InterPro" id="IPR025309">
    <property type="entry name" value="KTSC_dom"/>
</dbReference>
<proteinExistence type="predicted"/>
<name>A0A263BVQ0_9BACI</name>
<feature type="domain" description="KTSC" evidence="1">
    <location>
        <begin position="16"/>
        <end position="67"/>
    </location>
</feature>
<dbReference type="AlphaFoldDB" id="A0A263BVQ0"/>
<dbReference type="Pfam" id="PF13619">
    <property type="entry name" value="KTSC"/>
    <property type="match status" value="1"/>
</dbReference>
<protein>
    <recommendedName>
        <fullName evidence="1">KTSC domain-containing protein</fullName>
    </recommendedName>
</protein>
<dbReference type="RefSeq" id="WP_094922928.1">
    <property type="nucleotide sequence ID" value="NZ_NPIA01000002.1"/>
</dbReference>
<dbReference type="EMBL" id="NPIA01000002">
    <property type="protein sequence ID" value="OZM57799.1"/>
    <property type="molecule type" value="Genomic_DNA"/>
</dbReference>
<evidence type="ECO:0000313" key="3">
    <source>
        <dbReference type="Proteomes" id="UP000217083"/>
    </source>
</evidence>
<reference evidence="3" key="1">
    <citation type="submission" date="2017-08" db="EMBL/GenBank/DDBJ databases">
        <authorList>
            <person name="Huang Z."/>
        </authorList>
    </citation>
    <scope>NUCLEOTIDE SEQUENCE [LARGE SCALE GENOMIC DNA]</scope>
    <source>
        <strain evidence="3">SA5d-4</strain>
    </source>
</reference>
<keyword evidence="3" id="KW-1185">Reference proteome</keyword>